<dbReference type="Gene3D" id="3.40.50.150">
    <property type="entry name" value="Vaccinia Virus protein VP39"/>
    <property type="match status" value="2"/>
</dbReference>
<evidence type="ECO:0000256" key="1">
    <source>
        <dbReference type="ARBA" id="ARBA00022603"/>
    </source>
</evidence>
<feature type="domain" description="DNA methylase N-4/N-6" evidence="4">
    <location>
        <begin position="131"/>
        <end position="214"/>
    </location>
</feature>
<comment type="similarity">
    <text evidence="3">Belongs to the N(4)/N(6)-methyltransferase family.</text>
</comment>
<feature type="domain" description="DNA methylase N-4/N-6" evidence="4">
    <location>
        <begin position="253"/>
        <end position="379"/>
    </location>
</feature>
<dbReference type="GO" id="GO:0008170">
    <property type="term" value="F:N-methyltransferase activity"/>
    <property type="evidence" value="ECO:0007669"/>
    <property type="project" value="InterPro"/>
</dbReference>
<dbReference type="InterPro" id="IPR029063">
    <property type="entry name" value="SAM-dependent_MTases_sf"/>
</dbReference>
<evidence type="ECO:0000256" key="3">
    <source>
        <dbReference type="RuleBase" id="RU362026"/>
    </source>
</evidence>
<keyword evidence="1 5" id="KW-0489">Methyltransferase</keyword>
<reference evidence="5 6" key="1">
    <citation type="submission" date="2018-06" db="EMBL/GenBank/DDBJ databases">
        <title>Extensive metabolic versatility and redundancy in microbially diverse, dynamic hydrothermal sediments.</title>
        <authorList>
            <person name="Dombrowski N."/>
            <person name="Teske A."/>
            <person name="Baker B.J."/>
        </authorList>
    </citation>
    <scope>NUCLEOTIDE SEQUENCE [LARGE SCALE GENOMIC DNA]</scope>
    <source>
        <strain evidence="5">B79_G16</strain>
    </source>
</reference>
<dbReference type="GO" id="GO:0003677">
    <property type="term" value="F:DNA binding"/>
    <property type="evidence" value="ECO:0007669"/>
    <property type="project" value="InterPro"/>
</dbReference>
<sequence>MKTQTKVNNEPTLFNRSRFKPTGRPLFINKSKILNEIEKLGKEESLVSLRNSVFSLEDELRSVKTDKAGILNIDSNGDAITMSQKYIFDQLDQIAESQTIDRAKYYVERFEKAITQVKTSKINDINLNRWKEYDDIRTDSLWVIDKRDSTGVHTAGYWGNFIPQIPNQMLRRYTKKGDWVLDPFVGCGTTLIECQRLGRNGIGVELQESIAKKAREYISFERNEHSVITEVVNGDSATINFSEVLKKHNKKSVQLLVMHPPYFDIIKFSKNPNDLSNAPSVEKFLEMMNTIVGNAGSVLEKGRYFVLVIGDKYSKGEWIPLGFLTMNKILQRGFLLKSIIVKNFEETTGKRNQKELRRYRALVGGFYIFKHEYIFVFKKR</sequence>
<evidence type="ECO:0000313" key="5">
    <source>
        <dbReference type="EMBL" id="RLC35753.1"/>
    </source>
</evidence>
<dbReference type="Proteomes" id="UP000281261">
    <property type="component" value="Unassembled WGS sequence"/>
</dbReference>
<evidence type="ECO:0000256" key="2">
    <source>
        <dbReference type="ARBA" id="ARBA00022679"/>
    </source>
</evidence>
<keyword evidence="2 5" id="KW-0808">Transferase</keyword>
<dbReference type="PRINTS" id="PR00508">
    <property type="entry name" value="S21N4MTFRASE"/>
</dbReference>
<protein>
    <recommendedName>
        <fullName evidence="3">Methyltransferase</fullName>
        <ecNumber evidence="3">2.1.1.-</ecNumber>
    </recommendedName>
</protein>
<dbReference type="SUPFAM" id="SSF53335">
    <property type="entry name" value="S-adenosyl-L-methionine-dependent methyltransferases"/>
    <property type="match status" value="2"/>
</dbReference>
<accession>A0A420ZAX8</accession>
<evidence type="ECO:0000259" key="4">
    <source>
        <dbReference type="Pfam" id="PF01555"/>
    </source>
</evidence>
<gene>
    <name evidence="5" type="ORF">DRH29_05855</name>
</gene>
<dbReference type="AlphaFoldDB" id="A0A420ZAX8"/>
<dbReference type="GO" id="GO:0032259">
    <property type="term" value="P:methylation"/>
    <property type="evidence" value="ECO:0007669"/>
    <property type="project" value="UniProtKB-KW"/>
</dbReference>
<name>A0A420ZAX8_UNCK3</name>
<comment type="caution">
    <text evidence="5">The sequence shown here is derived from an EMBL/GenBank/DDBJ whole genome shotgun (WGS) entry which is preliminary data.</text>
</comment>
<dbReference type="InterPro" id="IPR002941">
    <property type="entry name" value="DNA_methylase_N4/N6"/>
</dbReference>
<dbReference type="EMBL" id="QMNG01000126">
    <property type="protein sequence ID" value="RLC35753.1"/>
    <property type="molecule type" value="Genomic_DNA"/>
</dbReference>
<dbReference type="EC" id="2.1.1.-" evidence="3"/>
<evidence type="ECO:0000313" key="6">
    <source>
        <dbReference type="Proteomes" id="UP000281261"/>
    </source>
</evidence>
<dbReference type="Pfam" id="PF01555">
    <property type="entry name" value="N6_N4_Mtase"/>
    <property type="match status" value="2"/>
</dbReference>
<organism evidence="5 6">
    <name type="scientific">candidate division Kazan bacterium</name>
    <dbReference type="NCBI Taxonomy" id="2202143"/>
    <lineage>
        <taxon>Bacteria</taxon>
        <taxon>Bacteria division Kazan-3B-28</taxon>
    </lineage>
</organism>
<dbReference type="InterPro" id="IPR001091">
    <property type="entry name" value="RM_Methyltransferase"/>
</dbReference>
<proteinExistence type="inferred from homology"/>